<dbReference type="Proteomes" id="UP000295294">
    <property type="component" value="Chromosome 1"/>
</dbReference>
<evidence type="ECO:0000313" key="1">
    <source>
        <dbReference type="EMBL" id="QBY51085.1"/>
    </source>
</evidence>
<dbReference type="EMBL" id="CP038634">
    <property type="protein sequence ID" value="QBY51085.1"/>
    <property type="molecule type" value="Genomic_DNA"/>
</dbReference>
<organism evidence="1 2">
    <name type="scientific">Cupriavidus oxalaticus</name>
    <dbReference type="NCBI Taxonomy" id="96344"/>
    <lineage>
        <taxon>Bacteria</taxon>
        <taxon>Pseudomonadati</taxon>
        <taxon>Pseudomonadota</taxon>
        <taxon>Betaproteobacteria</taxon>
        <taxon>Burkholderiales</taxon>
        <taxon>Burkholderiaceae</taxon>
        <taxon>Cupriavidus</taxon>
    </lineage>
</organism>
<dbReference type="KEGG" id="cox:E0W60_08060"/>
<dbReference type="AlphaFoldDB" id="A0A4P7L791"/>
<dbReference type="STRING" id="1349762.GCA_001592245_03242"/>
<protein>
    <submittedName>
        <fullName evidence="1">Uncharacterized protein</fullName>
    </submittedName>
</protein>
<dbReference type="OrthoDB" id="8971068at2"/>
<accession>A0A4P7L791</accession>
<reference evidence="1 2" key="1">
    <citation type="submission" date="2019-03" db="EMBL/GenBank/DDBJ databases">
        <title>Efficiently degradation of phenoxyalkanoic acid herbicides by Cupriavidus oxalaticus strain X32.</title>
        <authorList>
            <person name="Sheng X."/>
        </authorList>
    </citation>
    <scope>NUCLEOTIDE SEQUENCE [LARGE SCALE GENOMIC DNA]</scope>
    <source>
        <strain evidence="1 2">X32</strain>
    </source>
</reference>
<name>A0A4P7L791_9BURK</name>
<proteinExistence type="predicted"/>
<evidence type="ECO:0000313" key="2">
    <source>
        <dbReference type="Proteomes" id="UP000295294"/>
    </source>
</evidence>
<sequence length="74" mass="7214">MKRLGLRWAAGLAAVGAGLGVAWVLAGGNGVAVAYGGHDEARAAGTAGPDGCDAACVRSRGVAAMVVLSQRPPQ</sequence>
<gene>
    <name evidence="1" type="ORF">E0W60_08060</name>
</gene>